<dbReference type="InterPro" id="IPR015927">
    <property type="entry name" value="Peptidase_S24_S26A/B/C"/>
</dbReference>
<evidence type="ECO:0000256" key="8">
    <source>
        <dbReference type="ARBA" id="ARBA00023125"/>
    </source>
</evidence>
<comment type="function">
    <text evidence="12">Represses a number of genes involved in the response to DNA damage (SOS response), including recA and lexA. In the presence of single-stranded DNA, RecA interacts with LexA causing an autocatalytic cleavage which disrupts the DNA-binding part of LexA, leading to derepression of the SOS regulon and eventually DNA repair.</text>
</comment>
<feature type="domain" description="Peptidase S24/S26A/S26B/S26C" evidence="14">
    <location>
        <begin position="86"/>
        <end position="202"/>
    </location>
</feature>
<organism evidence="16 17">
    <name type="scientific">Pelotalea chapellei</name>
    <dbReference type="NCBI Taxonomy" id="44671"/>
    <lineage>
        <taxon>Bacteria</taxon>
        <taxon>Pseudomonadati</taxon>
        <taxon>Thermodesulfobacteriota</taxon>
        <taxon>Desulfuromonadia</taxon>
        <taxon>Geobacterales</taxon>
        <taxon>Geobacteraceae</taxon>
        <taxon>Pelotalea</taxon>
    </lineage>
</organism>
<dbReference type="Pfam" id="PF01726">
    <property type="entry name" value="LexA_DNA_bind"/>
    <property type="match status" value="1"/>
</dbReference>
<dbReference type="InterPro" id="IPR036390">
    <property type="entry name" value="WH_DNA-bd_sf"/>
</dbReference>
<proteinExistence type="inferred from homology"/>
<keyword evidence="4 12" id="KW-0227">DNA damage</keyword>
<evidence type="ECO:0000259" key="14">
    <source>
        <dbReference type="Pfam" id="PF00717"/>
    </source>
</evidence>
<name>A0ABS5U3R2_9BACT</name>
<protein>
    <recommendedName>
        <fullName evidence="12">LexA repressor</fullName>
        <ecNumber evidence="12">3.4.21.88</ecNumber>
    </recommendedName>
</protein>
<keyword evidence="2 12" id="KW-0678">Repressor</keyword>
<dbReference type="SUPFAM" id="SSF51306">
    <property type="entry name" value="LexA/Signal peptidase"/>
    <property type="match status" value="1"/>
</dbReference>
<dbReference type="Pfam" id="PF00717">
    <property type="entry name" value="Peptidase_S24"/>
    <property type="match status" value="1"/>
</dbReference>
<dbReference type="InterPro" id="IPR006197">
    <property type="entry name" value="Peptidase_S24_LexA"/>
</dbReference>
<sequence length="209" mass="22716">MTTIKVGLQHDLTPRQQQVLQFVTSHLDNQGYPPTLREIAAHLGVSGPLPVSKHLDALEKKGYIKRDKVSRGIGLTTSLSRSVSLPIAGTVRAGHLSPAIEDIQGYFSVDHLAVKGNDCFFLRVSGDSMIGAGIFDGDLALVRPQQTADNKDTVVAMVEGEATLKWFYHEQDHIRLQPANPNMSAIIIRPGDGEVSIVGKVIGVYRRLG</sequence>
<evidence type="ECO:0000256" key="13">
    <source>
        <dbReference type="RuleBase" id="RU003991"/>
    </source>
</evidence>
<evidence type="ECO:0000256" key="5">
    <source>
        <dbReference type="ARBA" id="ARBA00022801"/>
    </source>
</evidence>
<evidence type="ECO:0000259" key="15">
    <source>
        <dbReference type="Pfam" id="PF01726"/>
    </source>
</evidence>
<dbReference type="InterPro" id="IPR039418">
    <property type="entry name" value="LexA-like"/>
</dbReference>
<evidence type="ECO:0000256" key="2">
    <source>
        <dbReference type="ARBA" id="ARBA00022491"/>
    </source>
</evidence>
<keyword evidence="11 12" id="KW-0742">SOS response</keyword>
<evidence type="ECO:0000256" key="12">
    <source>
        <dbReference type="HAMAP-Rule" id="MF_00015"/>
    </source>
</evidence>
<dbReference type="PANTHER" id="PTHR33516">
    <property type="entry name" value="LEXA REPRESSOR"/>
    <property type="match status" value="1"/>
</dbReference>
<keyword evidence="10 12" id="KW-0234">DNA repair</keyword>
<dbReference type="InterPro" id="IPR036286">
    <property type="entry name" value="LexA/Signal_pep-like_sf"/>
</dbReference>
<feature type="active site" description="For autocatalytic cleavage activity" evidence="12">
    <location>
        <position position="165"/>
    </location>
</feature>
<evidence type="ECO:0000313" key="16">
    <source>
        <dbReference type="EMBL" id="MBT1070302.1"/>
    </source>
</evidence>
<comment type="subunit">
    <text evidence="12">Homodimer.</text>
</comment>
<dbReference type="HAMAP" id="MF_00015">
    <property type="entry name" value="LexA"/>
    <property type="match status" value="1"/>
</dbReference>
<dbReference type="InterPro" id="IPR006200">
    <property type="entry name" value="LexA"/>
</dbReference>
<keyword evidence="5 12" id="KW-0378">Hydrolase</keyword>
<evidence type="ECO:0000256" key="7">
    <source>
        <dbReference type="ARBA" id="ARBA00023015"/>
    </source>
</evidence>
<evidence type="ECO:0000256" key="10">
    <source>
        <dbReference type="ARBA" id="ARBA00023204"/>
    </source>
</evidence>
<evidence type="ECO:0000256" key="1">
    <source>
        <dbReference type="ARBA" id="ARBA00007484"/>
    </source>
</evidence>
<dbReference type="Gene3D" id="2.10.109.10">
    <property type="entry name" value="Umud Fragment, subunit A"/>
    <property type="match status" value="1"/>
</dbReference>
<dbReference type="CDD" id="cd00090">
    <property type="entry name" value="HTH_ARSR"/>
    <property type="match status" value="1"/>
</dbReference>
<dbReference type="InterPro" id="IPR036388">
    <property type="entry name" value="WH-like_DNA-bd_sf"/>
</dbReference>
<evidence type="ECO:0000256" key="6">
    <source>
        <dbReference type="ARBA" id="ARBA00022813"/>
    </source>
</evidence>
<dbReference type="InterPro" id="IPR011991">
    <property type="entry name" value="ArsR-like_HTH"/>
</dbReference>
<keyword evidence="8 12" id="KW-0238">DNA-binding</keyword>
<feature type="active site" description="For autocatalytic cleavage activity" evidence="12">
    <location>
        <position position="128"/>
    </location>
</feature>
<dbReference type="EMBL" id="JAHDYS010000001">
    <property type="protein sequence ID" value="MBT1070302.1"/>
    <property type="molecule type" value="Genomic_DNA"/>
</dbReference>
<comment type="catalytic activity">
    <reaction evidence="12">
        <text>Hydrolysis of Ala-|-Gly bond in repressor LexA.</text>
        <dbReference type="EC" id="3.4.21.88"/>
    </reaction>
</comment>
<gene>
    <name evidence="12 16" type="primary">lexA</name>
    <name evidence="16" type="ORF">KJB30_00745</name>
</gene>
<dbReference type="PANTHER" id="PTHR33516:SF2">
    <property type="entry name" value="LEXA REPRESSOR-RELATED"/>
    <property type="match status" value="1"/>
</dbReference>
<evidence type="ECO:0000256" key="4">
    <source>
        <dbReference type="ARBA" id="ARBA00022763"/>
    </source>
</evidence>
<keyword evidence="7 12" id="KW-0805">Transcription regulation</keyword>
<keyword evidence="6 12" id="KW-0068">Autocatalytic cleavage</keyword>
<keyword evidence="17" id="KW-1185">Reference proteome</keyword>
<dbReference type="CDD" id="cd06529">
    <property type="entry name" value="S24_LexA-like"/>
    <property type="match status" value="1"/>
</dbReference>
<keyword evidence="3 12" id="KW-0235">DNA replication</keyword>
<dbReference type="EC" id="3.4.21.88" evidence="12"/>
<feature type="domain" description="LexA repressor DNA-binding" evidence="15">
    <location>
        <begin position="10"/>
        <end position="68"/>
    </location>
</feature>
<accession>A0ABS5U3R2</accession>
<dbReference type="Proteomes" id="UP000784128">
    <property type="component" value="Unassembled WGS sequence"/>
</dbReference>
<dbReference type="SUPFAM" id="SSF46785">
    <property type="entry name" value="Winged helix' DNA-binding domain"/>
    <property type="match status" value="1"/>
</dbReference>
<dbReference type="Gene3D" id="1.10.10.10">
    <property type="entry name" value="Winged helix-like DNA-binding domain superfamily/Winged helix DNA-binding domain"/>
    <property type="match status" value="1"/>
</dbReference>
<keyword evidence="9 12" id="KW-0804">Transcription</keyword>
<feature type="DNA-binding region" description="H-T-H motif" evidence="12">
    <location>
        <begin position="36"/>
        <end position="56"/>
    </location>
</feature>
<comment type="similarity">
    <text evidence="1 12 13">Belongs to the peptidase S24 family.</text>
</comment>
<dbReference type="InterPro" id="IPR006199">
    <property type="entry name" value="LexA_DNA-bd_dom"/>
</dbReference>
<dbReference type="GO" id="GO:0004252">
    <property type="term" value="F:serine-type endopeptidase activity"/>
    <property type="evidence" value="ECO:0007669"/>
    <property type="project" value="UniProtKB-EC"/>
</dbReference>
<feature type="site" description="Cleavage; by autolysis" evidence="12">
    <location>
        <begin position="93"/>
        <end position="94"/>
    </location>
</feature>
<evidence type="ECO:0000313" key="17">
    <source>
        <dbReference type="Proteomes" id="UP000784128"/>
    </source>
</evidence>
<dbReference type="RefSeq" id="WP_214296011.1">
    <property type="nucleotide sequence ID" value="NZ_JAHDYS010000001.1"/>
</dbReference>
<dbReference type="PRINTS" id="PR00726">
    <property type="entry name" value="LEXASERPTASE"/>
</dbReference>
<dbReference type="NCBIfam" id="TIGR00498">
    <property type="entry name" value="lexA"/>
    <property type="match status" value="1"/>
</dbReference>
<comment type="caution">
    <text evidence="16">The sequence shown here is derived from an EMBL/GenBank/DDBJ whole genome shotgun (WGS) entry which is preliminary data.</text>
</comment>
<evidence type="ECO:0000256" key="11">
    <source>
        <dbReference type="ARBA" id="ARBA00023236"/>
    </source>
</evidence>
<reference evidence="16 17" key="1">
    <citation type="submission" date="2021-05" db="EMBL/GenBank/DDBJ databases">
        <title>The draft genome of Geobacter chapellei DSM 13688.</title>
        <authorList>
            <person name="Xu Z."/>
            <person name="Masuda Y."/>
            <person name="Itoh H."/>
            <person name="Senoo K."/>
        </authorList>
    </citation>
    <scope>NUCLEOTIDE SEQUENCE [LARGE SCALE GENOMIC DNA]</scope>
    <source>
        <strain evidence="16 17">DSM 13688</strain>
    </source>
</reference>
<evidence type="ECO:0000256" key="9">
    <source>
        <dbReference type="ARBA" id="ARBA00023163"/>
    </source>
</evidence>
<dbReference type="InterPro" id="IPR050077">
    <property type="entry name" value="LexA_repressor"/>
</dbReference>
<evidence type="ECO:0000256" key="3">
    <source>
        <dbReference type="ARBA" id="ARBA00022705"/>
    </source>
</evidence>